<reference evidence="2" key="1">
    <citation type="journal article" date="2019" name="Int. J. Syst. Evol. Microbiol.">
        <title>The Global Catalogue of Microorganisms (GCM) 10K type strain sequencing project: providing services to taxonomists for standard genome sequencing and annotation.</title>
        <authorList>
            <consortium name="The Broad Institute Genomics Platform"/>
            <consortium name="The Broad Institute Genome Sequencing Center for Infectious Disease"/>
            <person name="Wu L."/>
            <person name="Ma J."/>
        </authorList>
    </citation>
    <scope>NUCLEOTIDE SEQUENCE [LARGE SCALE GENOMIC DNA]</scope>
    <source>
        <strain evidence="2">CGMCC 4.7382</strain>
    </source>
</reference>
<gene>
    <name evidence="1" type="ORF">ACFQRF_13680</name>
</gene>
<dbReference type="EMBL" id="JBHTBH010000006">
    <property type="protein sequence ID" value="MFC7328796.1"/>
    <property type="molecule type" value="Genomic_DNA"/>
</dbReference>
<evidence type="ECO:0000313" key="1">
    <source>
        <dbReference type="EMBL" id="MFC7328796.1"/>
    </source>
</evidence>
<accession>A0ABW2KHU2</accession>
<dbReference type="Proteomes" id="UP001596540">
    <property type="component" value="Unassembled WGS sequence"/>
</dbReference>
<comment type="caution">
    <text evidence="1">The sequence shown here is derived from an EMBL/GenBank/DDBJ whole genome shotgun (WGS) entry which is preliminary data.</text>
</comment>
<proteinExistence type="predicted"/>
<protein>
    <submittedName>
        <fullName evidence="1">Uncharacterized protein</fullName>
    </submittedName>
</protein>
<name>A0ABW2KHU2_9ACTN</name>
<sequence>MATLCKGRNLDGSRCRRKRRFPPCHSHTTKALTARALQQRLRLRRSLGTAAGRRGWVRVPPDRRGTPPLWTAVPKTDVRTVHEVWAGEGRAAIARGMGRVLDRQGWEFLVSDGDSADCVVFDVLAELCDAVRPEAAEPVLKDMATGLSVRVRVGRRALAVFAQLARHRRDLLTSLFAPAGLLPADQLRVLSVGLRLLGVQICAMRGRLDVCPCLESLVRQEGADRVPQLLRHAADDWPPLPGNR</sequence>
<organism evidence="1 2">
    <name type="scientific">Marinactinospora rubrisoli</name>
    <dbReference type="NCBI Taxonomy" id="2715399"/>
    <lineage>
        <taxon>Bacteria</taxon>
        <taxon>Bacillati</taxon>
        <taxon>Actinomycetota</taxon>
        <taxon>Actinomycetes</taxon>
        <taxon>Streptosporangiales</taxon>
        <taxon>Nocardiopsidaceae</taxon>
        <taxon>Marinactinospora</taxon>
    </lineage>
</organism>
<dbReference type="RefSeq" id="WP_379871454.1">
    <property type="nucleotide sequence ID" value="NZ_JBHTBH010000006.1"/>
</dbReference>
<evidence type="ECO:0000313" key="2">
    <source>
        <dbReference type="Proteomes" id="UP001596540"/>
    </source>
</evidence>
<keyword evidence="2" id="KW-1185">Reference proteome</keyword>